<protein>
    <submittedName>
        <fullName evidence="1">Uncharacterized protein</fullName>
    </submittedName>
</protein>
<dbReference type="EMBL" id="MJIC01000015">
    <property type="protein sequence ID" value="OFI33440.1"/>
    <property type="molecule type" value="Genomic_DNA"/>
</dbReference>
<gene>
    <name evidence="1" type="ORF">BFC17_04055</name>
</gene>
<accession>A0A1E8FC03</accession>
<dbReference type="AlphaFoldDB" id="A0A1E8FC03"/>
<proteinExistence type="predicted"/>
<dbReference type="Proteomes" id="UP000176037">
    <property type="component" value="Unassembled WGS sequence"/>
</dbReference>
<reference evidence="1 2" key="1">
    <citation type="submission" date="2016-09" db="EMBL/GenBank/DDBJ databases">
        <title>Alteromonas lipolytica, a new species isolated from sea water.</title>
        <authorList>
            <person name="Wu Y.-H."/>
            <person name="Cheng H."/>
            <person name="Xu X.-W."/>
        </authorList>
    </citation>
    <scope>NUCLEOTIDE SEQUENCE [LARGE SCALE GENOMIC DNA]</scope>
    <source>
        <strain evidence="1 2">JW12</strain>
    </source>
</reference>
<keyword evidence="2" id="KW-1185">Reference proteome</keyword>
<comment type="caution">
    <text evidence="1">The sequence shown here is derived from an EMBL/GenBank/DDBJ whole genome shotgun (WGS) entry which is preliminary data.</text>
</comment>
<organism evidence="1 2">
    <name type="scientific">Alteromonas lipolytica</name>
    <dbReference type="NCBI Taxonomy" id="1856405"/>
    <lineage>
        <taxon>Bacteria</taxon>
        <taxon>Pseudomonadati</taxon>
        <taxon>Pseudomonadota</taxon>
        <taxon>Gammaproteobacteria</taxon>
        <taxon>Alteromonadales</taxon>
        <taxon>Alteromonadaceae</taxon>
        <taxon>Alteromonas/Salinimonas group</taxon>
        <taxon>Alteromonas</taxon>
    </lineage>
</organism>
<dbReference type="STRING" id="1856405.BFC17_04055"/>
<dbReference type="RefSeq" id="WP_070177816.1">
    <property type="nucleotide sequence ID" value="NZ_BMJR01000002.1"/>
</dbReference>
<sequence length="149" mass="15877">MAINASEQCGDFALVMVNDIVLINALGPWNNECVESFGLTYANTVYQSGNTKWADIVVLNGESLLQAAAEFALRPRIERAVGGGLSAVFVVTGSSSVAAKAMEQLRGIYQDLPLAVEFVVNLTDAIDGCQRQGFNPDAGAIDKFFQTAI</sequence>
<dbReference type="OrthoDB" id="6226327at2"/>
<name>A0A1E8FC03_9ALTE</name>
<evidence type="ECO:0000313" key="1">
    <source>
        <dbReference type="EMBL" id="OFI33440.1"/>
    </source>
</evidence>
<evidence type="ECO:0000313" key="2">
    <source>
        <dbReference type="Proteomes" id="UP000176037"/>
    </source>
</evidence>